<name>A0A7V0XG25_UNCW3</name>
<dbReference type="Gene3D" id="2.130.10.10">
    <property type="entry name" value="YVTN repeat-like/Quinoprotein amine dehydrogenase"/>
    <property type="match status" value="1"/>
</dbReference>
<dbReference type="InterPro" id="IPR018391">
    <property type="entry name" value="PQQ_b-propeller_rpt"/>
</dbReference>
<evidence type="ECO:0000259" key="3">
    <source>
        <dbReference type="Pfam" id="PF13360"/>
    </source>
</evidence>
<dbReference type="SUPFAM" id="SSF50998">
    <property type="entry name" value="Quinoprotein alcohol dehydrogenase-like"/>
    <property type="match status" value="1"/>
</dbReference>
<evidence type="ECO:0000256" key="2">
    <source>
        <dbReference type="SAM" id="SignalP"/>
    </source>
</evidence>
<protein>
    <recommendedName>
        <fullName evidence="3">Pyrrolo-quinoline quinone repeat domain-containing protein</fullName>
    </recommendedName>
</protein>
<dbReference type="InterPro" id="IPR002372">
    <property type="entry name" value="PQQ_rpt_dom"/>
</dbReference>
<dbReference type="EMBL" id="DSBX01000327">
    <property type="protein sequence ID" value="HDR00312.1"/>
    <property type="molecule type" value="Genomic_DNA"/>
</dbReference>
<feature type="signal peptide" evidence="2">
    <location>
        <begin position="1"/>
        <end position="19"/>
    </location>
</feature>
<dbReference type="SMART" id="SM00564">
    <property type="entry name" value="PQQ"/>
    <property type="match status" value="3"/>
</dbReference>
<sequence length="494" mass="53269">MTRTATMRSLMLIALLASAALAISPHDVFDSWTPPEGMYPEPTLLRVPPAGPATPDALARRAGRGPGRDLPDEYNWRQAGHNNAATGYNPLVAQSDAAYLWFKQATGTSWMPWGGYPIETDDYVLFVDHNPGNITAWDKSDGTLVWQQLCGNQTYRGRLRPPQPAAFDHEGVSYVAALGYQSGAGTFICWRLSDGVEMWRTPITLSTTLGAYKARPMYIDGNIYFTLHSEAGTPRPIYRVNAGTGVATSLTTRAYESWGGMCSDGEYLYVTEGRSGQARMHKYDLDGNLVASSPSQGTNLLETFPAVYDGKVYAGWSSSSSSGAQVVAFNTSDMSVAWTRTGLIGGFDSQWFAVDEFGGGNVYISPYAGSGQGYVYALRQSDGSNAWTPFNIPNSRIYNGGLAVTGDPGSSHRLYFTPGYYGVNGSLLVLNADSGTVIQDLQYPSGEQMFCGTGRTGNGVMSKTGYGSLYYWEVEDLMVNQSVAPVAILAPAGA</sequence>
<accession>A0A7V0XG25</accession>
<dbReference type="InterPro" id="IPR011047">
    <property type="entry name" value="Quinoprotein_ADH-like_sf"/>
</dbReference>
<keyword evidence="2" id="KW-0732">Signal</keyword>
<evidence type="ECO:0000256" key="1">
    <source>
        <dbReference type="SAM" id="MobiDB-lite"/>
    </source>
</evidence>
<gene>
    <name evidence="4" type="ORF">ENN51_08540</name>
</gene>
<comment type="caution">
    <text evidence="4">The sequence shown here is derived from an EMBL/GenBank/DDBJ whole genome shotgun (WGS) entry which is preliminary data.</text>
</comment>
<feature type="region of interest" description="Disordered" evidence="1">
    <location>
        <begin position="49"/>
        <end position="70"/>
    </location>
</feature>
<dbReference type="Proteomes" id="UP000885672">
    <property type="component" value="Unassembled WGS sequence"/>
</dbReference>
<dbReference type="InterPro" id="IPR015943">
    <property type="entry name" value="WD40/YVTN_repeat-like_dom_sf"/>
</dbReference>
<organism evidence="4">
    <name type="scientific">candidate division WOR-3 bacterium</name>
    <dbReference type="NCBI Taxonomy" id="2052148"/>
    <lineage>
        <taxon>Bacteria</taxon>
        <taxon>Bacteria division WOR-3</taxon>
    </lineage>
</organism>
<feature type="chain" id="PRO_5030819568" description="Pyrrolo-quinoline quinone repeat domain-containing protein" evidence="2">
    <location>
        <begin position="20"/>
        <end position="494"/>
    </location>
</feature>
<reference evidence="4" key="1">
    <citation type="journal article" date="2020" name="mSystems">
        <title>Genome- and Community-Level Interaction Insights into Carbon Utilization and Element Cycling Functions of Hydrothermarchaeota in Hydrothermal Sediment.</title>
        <authorList>
            <person name="Zhou Z."/>
            <person name="Liu Y."/>
            <person name="Xu W."/>
            <person name="Pan J."/>
            <person name="Luo Z.H."/>
            <person name="Li M."/>
        </authorList>
    </citation>
    <scope>NUCLEOTIDE SEQUENCE [LARGE SCALE GENOMIC DNA]</scope>
    <source>
        <strain evidence="4">SpSt-1182</strain>
    </source>
</reference>
<dbReference type="AlphaFoldDB" id="A0A7V0XG25"/>
<evidence type="ECO:0000313" key="4">
    <source>
        <dbReference type="EMBL" id="HDR00312.1"/>
    </source>
</evidence>
<dbReference type="Pfam" id="PF13360">
    <property type="entry name" value="PQQ_2"/>
    <property type="match status" value="1"/>
</dbReference>
<dbReference type="Gene3D" id="2.40.128.630">
    <property type="match status" value="1"/>
</dbReference>
<proteinExistence type="predicted"/>
<feature type="non-terminal residue" evidence="4">
    <location>
        <position position="494"/>
    </location>
</feature>
<dbReference type="PANTHER" id="PTHR34512">
    <property type="entry name" value="CELL SURFACE PROTEIN"/>
    <property type="match status" value="1"/>
</dbReference>
<feature type="domain" description="Pyrrolo-quinoline quinone repeat" evidence="3">
    <location>
        <begin position="86"/>
        <end position="284"/>
    </location>
</feature>
<dbReference type="PANTHER" id="PTHR34512:SF30">
    <property type="entry name" value="OUTER MEMBRANE PROTEIN ASSEMBLY FACTOR BAMB"/>
    <property type="match status" value="1"/>
</dbReference>